<evidence type="ECO:0000259" key="8">
    <source>
        <dbReference type="PROSITE" id="PS50928"/>
    </source>
</evidence>
<dbReference type="AlphaFoldDB" id="A0ABD5QN65"/>
<keyword evidence="4 7" id="KW-0812">Transmembrane</keyword>
<name>A0ABD5QN65_9EURY</name>
<dbReference type="InterPro" id="IPR000515">
    <property type="entry name" value="MetI-like"/>
</dbReference>
<comment type="caution">
    <text evidence="9">The sequence shown here is derived from an EMBL/GenBank/DDBJ whole genome shotgun (WGS) entry which is preliminary data.</text>
</comment>
<dbReference type="SUPFAM" id="SSF161098">
    <property type="entry name" value="MetI-like"/>
    <property type="match status" value="1"/>
</dbReference>
<protein>
    <submittedName>
        <fullName evidence="9">ABC transporter permease</fullName>
    </submittedName>
</protein>
<feature type="transmembrane region" description="Helical" evidence="7">
    <location>
        <begin position="136"/>
        <end position="164"/>
    </location>
</feature>
<organism evidence="9 10">
    <name type="scientific">Halorubrum glutamatedens</name>
    <dbReference type="NCBI Taxonomy" id="2707018"/>
    <lineage>
        <taxon>Archaea</taxon>
        <taxon>Methanobacteriati</taxon>
        <taxon>Methanobacteriota</taxon>
        <taxon>Stenosarchaea group</taxon>
        <taxon>Halobacteria</taxon>
        <taxon>Halobacteriales</taxon>
        <taxon>Haloferacaceae</taxon>
        <taxon>Halorubrum</taxon>
    </lineage>
</organism>
<feature type="transmembrane region" description="Helical" evidence="7">
    <location>
        <begin position="251"/>
        <end position="276"/>
    </location>
</feature>
<evidence type="ECO:0000256" key="4">
    <source>
        <dbReference type="ARBA" id="ARBA00022692"/>
    </source>
</evidence>
<dbReference type="CDD" id="cd06261">
    <property type="entry name" value="TM_PBP2"/>
    <property type="match status" value="1"/>
</dbReference>
<keyword evidence="5 7" id="KW-1133">Transmembrane helix</keyword>
<dbReference type="InterPro" id="IPR045621">
    <property type="entry name" value="BPD_transp_1_N"/>
</dbReference>
<proteinExistence type="inferred from homology"/>
<feature type="transmembrane region" description="Helical" evidence="7">
    <location>
        <begin position="192"/>
        <end position="210"/>
    </location>
</feature>
<dbReference type="Gene3D" id="1.10.3720.10">
    <property type="entry name" value="MetI-like"/>
    <property type="match status" value="1"/>
</dbReference>
<dbReference type="InterPro" id="IPR035906">
    <property type="entry name" value="MetI-like_sf"/>
</dbReference>
<feature type="transmembrane region" description="Helical" evidence="7">
    <location>
        <begin position="296"/>
        <end position="315"/>
    </location>
</feature>
<evidence type="ECO:0000256" key="1">
    <source>
        <dbReference type="ARBA" id="ARBA00004651"/>
    </source>
</evidence>
<evidence type="ECO:0000256" key="5">
    <source>
        <dbReference type="ARBA" id="ARBA00022989"/>
    </source>
</evidence>
<feature type="transmembrane region" description="Helical" evidence="7">
    <location>
        <begin position="12"/>
        <end position="31"/>
    </location>
</feature>
<evidence type="ECO:0000256" key="7">
    <source>
        <dbReference type="RuleBase" id="RU363032"/>
    </source>
</evidence>
<comment type="similarity">
    <text evidence="7">Belongs to the binding-protein-dependent transport system permease family.</text>
</comment>
<evidence type="ECO:0000313" key="10">
    <source>
        <dbReference type="Proteomes" id="UP001596145"/>
    </source>
</evidence>
<keyword evidence="2 7" id="KW-0813">Transport</keyword>
<dbReference type="RefSeq" id="WP_122105656.1">
    <property type="nucleotide sequence ID" value="NZ_JBHSKV010000002.1"/>
</dbReference>
<accession>A0ABD5QN65</accession>
<comment type="subcellular location">
    <subcellularLocation>
        <location evidence="1 7">Cell membrane</location>
        <topology evidence="1 7">Multi-pass membrane protein</topology>
    </subcellularLocation>
</comment>
<keyword evidence="10" id="KW-1185">Reference proteome</keyword>
<sequence length="333" mass="37091">MSLLKFTIKRTIHGIVVAWAALTIIFALRFISPVDIASALIPPDVPPTARESLIEDLGLDQPWYVQYLRYIGGVVQGDLGYSYVSRISVNQLAINRLPATLELAVAATLVSVVLSIPLGVISATNRHQVPDYLASFFALLGISTPNFWLGIMLVLLVSVMLGWFPTSGREFGFYEAMRLLILDGNRYGIIQWLYHITLPAITLGTYYVALLTRLTRSEMLDQLSEEYVRVLRAKGLPETLVTFKHVLRNSLIPVVTVLGLQFGSFINGAVVVEVVFRWPGMGEFLIRAIRTVDWPVIQGTLIIIAITWVTINFGVDILYTIIDPRVTLEGESE</sequence>
<keyword evidence="6 7" id="KW-0472">Membrane</keyword>
<feature type="domain" description="ABC transmembrane type-1" evidence="8">
    <location>
        <begin position="97"/>
        <end position="319"/>
    </location>
</feature>
<dbReference type="EMBL" id="JBHSKV010000002">
    <property type="protein sequence ID" value="MFC5133630.1"/>
    <property type="molecule type" value="Genomic_DNA"/>
</dbReference>
<dbReference type="Proteomes" id="UP001596145">
    <property type="component" value="Unassembled WGS sequence"/>
</dbReference>
<evidence type="ECO:0000256" key="6">
    <source>
        <dbReference type="ARBA" id="ARBA00023136"/>
    </source>
</evidence>
<dbReference type="Pfam" id="PF19300">
    <property type="entry name" value="BPD_transp_1_N"/>
    <property type="match status" value="1"/>
</dbReference>
<dbReference type="PANTHER" id="PTHR43163">
    <property type="entry name" value="DIPEPTIDE TRANSPORT SYSTEM PERMEASE PROTEIN DPPB-RELATED"/>
    <property type="match status" value="1"/>
</dbReference>
<feature type="transmembrane region" description="Helical" evidence="7">
    <location>
        <begin position="103"/>
        <end position="124"/>
    </location>
</feature>
<evidence type="ECO:0000313" key="9">
    <source>
        <dbReference type="EMBL" id="MFC5133630.1"/>
    </source>
</evidence>
<evidence type="ECO:0000256" key="2">
    <source>
        <dbReference type="ARBA" id="ARBA00022448"/>
    </source>
</evidence>
<dbReference type="GO" id="GO:0005886">
    <property type="term" value="C:plasma membrane"/>
    <property type="evidence" value="ECO:0007669"/>
    <property type="project" value="UniProtKB-SubCell"/>
</dbReference>
<keyword evidence="3" id="KW-1003">Cell membrane</keyword>
<dbReference type="Pfam" id="PF00528">
    <property type="entry name" value="BPD_transp_1"/>
    <property type="match status" value="1"/>
</dbReference>
<dbReference type="PROSITE" id="PS50928">
    <property type="entry name" value="ABC_TM1"/>
    <property type="match status" value="1"/>
</dbReference>
<dbReference type="PANTHER" id="PTHR43163:SF2">
    <property type="entry name" value="ABC TRANSPORTER PERMEASE PROTEIN"/>
    <property type="match status" value="1"/>
</dbReference>
<evidence type="ECO:0000256" key="3">
    <source>
        <dbReference type="ARBA" id="ARBA00022475"/>
    </source>
</evidence>
<gene>
    <name evidence="9" type="ORF">ACFPJA_02650</name>
</gene>
<reference evidence="9 10" key="1">
    <citation type="journal article" date="2019" name="Int. J. Syst. Evol. Microbiol.">
        <title>The Global Catalogue of Microorganisms (GCM) 10K type strain sequencing project: providing services to taxonomists for standard genome sequencing and annotation.</title>
        <authorList>
            <consortium name="The Broad Institute Genomics Platform"/>
            <consortium name="The Broad Institute Genome Sequencing Center for Infectious Disease"/>
            <person name="Wu L."/>
            <person name="Ma J."/>
        </authorList>
    </citation>
    <scope>NUCLEOTIDE SEQUENCE [LARGE SCALE GENOMIC DNA]</scope>
    <source>
        <strain evidence="9 10">CGMCC 1.16026</strain>
    </source>
</reference>